<dbReference type="RefSeq" id="WP_073084148.1">
    <property type="nucleotide sequence ID" value="NZ_FRBL01000007.1"/>
</dbReference>
<dbReference type="AlphaFoldDB" id="A0A1M7HCA2"/>
<dbReference type="OrthoDB" id="6331972at2"/>
<gene>
    <name evidence="1" type="ORF">SAMN05444266_107169</name>
</gene>
<evidence type="ECO:0008006" key="3">
    <source>
        <dbReference type="Google" id="ProtNLM"/>
    </source>
</evidence>
<dbReference type="Proteomes" id="UP000184420">
    <property type="component" value="Unassembled WGS sequence"/>
</dbReference>
<keyword evidence="2" id="KW-1185">Reference proteome</keyword>
<reference evidence="1 2" key="1">
    <citation type="submission" date="2016-11" db="EMBL/GenBank/DDBJ databases">
        <authorList>
            <person name="Jaros S."/>
            <person name="Januszkiewicz K."/>
            <person name="Wedrychowicz H."/>
        </authorList>
    </citation>
    <scope>NUCLEOTIDE SEQUENCE [LARGE SCALE GENOMIC DNA]</scope>
    <source>
        <strain evidence="1 2">DSM 27406</strain>
    </source>
</reference>
<accession>A0A1M7HCA2</accession>
<evidence type="ECO:0000313" key="1">
    <source>
        <dbReference type="EMBL" id="SHM25953.1"/>
    </source>
</evidence>
<organism evidence="1 2">
    <name type="scientific">Chitinophaga jiangningensis</name>
    <dbReference type="NCBI Taxonomy" id="1419482"/>
    <lineage>
        <taxon>Bacteria</taxon>
        <taxon>Pseudomonadati</taxon>
        <taxon>Bacteroidota</taxon>
        <taxon>Chitinophagia</taxon>
        <taxon>Chitinophagales</taxon>
        <taxon>Chitinophagaceae</taxon>
        <taxon>Chitinophaga</taxon>
    </lineage>
</organism>
<proteinExistence type="predicted"/>
<protein>
    <recommendedName>
        <fullName evidence="3">YdhG-like domain-containing protein</fullName>
    </recommendedName>
</protein>
<dbReference type="STRING" id="1419482.SAMN05444266_107169"/>
<evidence type="ECO:0000313" key="2">
    <source>
        <dbReference type="Proteomes" id="UP000184420"/>
    </source>
</evidence>
<sequence length="127" mass="14528">MNTIIPEIYSSIHSLLDHYVPPLVPRADGKNNRYDMYYPFEVELAGRKYPELYFGGVAAYEKYVGLYFFPIYSHPNEFADIPPSLRPLLKGKSCFHIKKAENQVLGDIKAMLDNGFAFYQAKGLIAK</sequence>
<name>A0A1M7HCA2_9BACT</name>
<dbReference type="EMBL" id="FRBL01000007">
    <property type="protein sequence ID" value="SHM25953.1"/>
    <property type="molecule type" value="Genomic_DNA"/>
</dbReference>